<feature type="transmembrane region" description="Helical" evidence="1">
    <location>
        <begin position="279"/>
        <end position="301"/>
    </location>
</feature>
<feature type="transmembrane region" description="Helical" evidence="1">
    <location>
        <begin position="322"/>
        <end position="347"/>
    </location>
</feature>
<keyword evidence="3" id="KW-1185">Reference proteome</keyword>
<dbReference type="RefSeq" id="WP_090365258.1">
    <property type="nucleotide sequence ID" value="NZ_FNEM01000008.1"/>
</dbReference>
<evidence type="ECO:0000256" key="1">
    <source>
        <dbReference type="SAM" id="Phobius"/>
    </source>
</evidence>
<keyword evidence="1" id="KW-0812">Transmembrane</keyword>
<feature type="transmembrane region" description="Helical" evidence="1">
    <location>
        <begin position="450"/>
        <end position="472"/>
    </location>
</feature>
<gene>
    <name evidence="2" type="ORF">SAMN04488540_10812</name>
</gene>
<dbReference type="InterPro" id="IPR036412">
    <property type="entry name" value="HAD-like_sf"/>
</dbReference>
<evidence type="ECO:0000313" key="3">
    <source>
        <dbReference type="Proteomes" id="UP000199527"/>
    </source>
</evidence>
<dbReference type="EMBL" id="FNEM01000008">
    <property type="protein sequence ID" value="SDJ42003.1"/>
    <property type="molecule type" value="Genomic_DNA"/>
</dbReference>
<name>A0A1G8TKL9_9GAMM</name>
<reference evidence="3" key="1">
    <citation type="submission" date="2016-10" db="EMBL/GenBank/DDBJ databases">
        <authorList>
            <person name="Varghese N."/>
            <person name="Submissions S."/>
        </authorList>
    </citation>
    <scope>NUCLEOTIDE SEQUENCE [LARGE SCALE GENOMIC DNA]</scope>
    <source>
        <strain evidence="3">DSM 23317</strain>
    </source>
</reference>
<feature type="transmembrane region" description="Helical" evidence="1">
    <location>
        <begin position="367"/>
        <end position="387"/>
    </location>
</feature>
<proteinExistence type="predicted"/>
<evidence type="ECO:0000313" key="2">
    <source>
        <dbReference type="EMBL" id="SDJ42003.1"/>
    </source>
</evidence>
<protein>
    <recommendedName>
        <fullName evidence="4">Haloacid dehalogenase-like hydrolase</fullName>
    </recommendedName>
</protein>
<keyword evidence="1" id="KW-0472">Membrane</keyword>
<sequence>MATDGTNNKVLGLDEFREKKRSGESFHHSPELALQRLAKLPDSTPLLVDVDDTLWLRNSTEMFLASVAPKLLISIVLQLLDLLRPWRWIGGKDHRHYRDLIRIRVVLFLAPWAKIQWQKQAVELGGRYLNRELYDLLLSRDNPIYLVSYGFDFILTPLLEAMGCEWPLVVSSEVGAAIELRIKGKGAMTVEALGRETVRRSVCVTDSLLDRDLLERCSIGILVQWPESIAQRAGLDPMLPFVYLKKVKRPTESYFTRAILGHDYLTLLLVFAIANPYPWQAAVSLLGFVLAYFSAYEVGYFENDRLGLQYEDKPKVSDSYRLLAGGFRPWFAWMWALILALLPAWLAAQGSSWLPGAFAVQGVQATLLVWGVFVSFLVVVRCVFAWFNRIKETGRVVPMLVLQLARTAGYLLLFSTSIVGVLFCVSHGLSKWFPYVVYRFGGSRKGMPNHLFNLLILILLLGAVAISGGLGWQQLTQWHALVILTYAGLRGAKDLVGFRVHLSRLGSGG</sequence>
<dbReference type="Proteomes" id="UP000199527">
    <property type="component" value="Unassembled WGS sequence"/>
</dbReference>
<evidence type="ECO:0008006" key="4">
    <source>
        <dbReference type="Google" id="ProtNLM"/>
    </source>
</evidence>
<feature type="transmembrane region" description="Helical" evidence="1">
    <location>
        <begin position="254"/>
        <end position="273"/>
    </location>
</feature>
<dbReference type="SUPFAM" id="SSF56784">
    <property type="entry name" value="HAD-like"/>
    <property type="match status" value="1"/>
</dbReference>
<dbReference type="OrthoDB" id="465874at2"/>
<keyword evidence="1" id="KW-1133">Transmembrane helix</keyword>
<organism evidence="2 3">
    <name type="scientific">Ferrimonas sediminum</name>
    <dbReference type="NCBI Taxonomy" id="718193"/>
    <lineage>
        <taxon>Bacteria</taxon>
        <taxon>Pseudomonadati</taxon>
        <taxon>Pseudomonadota</taxon>
        <taxon>Gammaproteobacteria</taxon>
        <taxon>Alteromonadales</taxon>
        <taxon>Ferrimonadaceae</taxon>
        <taxon>Ferrimonas</taxon>
    </lineage>
</organism>
<accession>A0A1G8TKL9</accession>
<feature type="transmembrane region" description="Helical" evidence="1">
    <location>
        <begin position="408"/>
        <end position="430"/>
    </location>
</feature>
<dbReference type="AlphaFoldDB" id="A0A1G8TKL9"/>